<gene>
    <name evidence="1" type="ORF">CV102_11375</name>
</gene>
<sequence>MSDGTEQTDAPAAFAERAQANHGESIRHLVAFGSAVRGDDRGVHAEVEVLLVLEDTEPERELEALARDVGLEHGVVFSVHVLPAERFEEREEHSFIQTAFEEGQVYV</sequence>
<dbReference type="Gene3D" id="3.30.460.10">
    <property type="entry name" value="Beta Polymerase, domain 2"/>
    <property type="match status" value="1"/>
</dbReference>
<dbReference type="AlphaFoldDB" id="A0A8J8Q3W6"/>
<evidence type="ECO:0000313" key="1">
    <source>
        <dbReference type="EMBL" id="TYL38404.1"/>
    </source>
</evidence>
<dbReference type="SUPFAM" id="SSF81301">
    <property type="entry name" value="Nucleotidyltransferase"/>
    <property type="match status" value="1"/>
</dbReference>
<accession>A0A8J8Q3W6</accession>
<comment type="caution">
    <text evidence="1">The sequence shown here is derived from an EMBL/GenBank/DDBJ whole genome shotgun (WGS) entry which is preliminary data.</text>
</comment>
<dbReference type="Proteomes" id="UP000766904">
    <property type="component" value="Unassembled WGS sequence"/>
</dbReference>
<reference evidence="1" key="1">
    <citation type="submission" date="2017-11" db="EMBL/GenBank/DDBJ databases">
        <authorList>
            <person name="Kajale S.C."/>
            <person name="Sharma A."/>
        </authorList>
    </citation>
    <scope>NUCLEOTIDE SEQUENCE</scope>
    <source>
        <strain evidence="1">LS1_42</strain>
    </source>
</reference>
<evidence type="ECO:0000313" key="2">
    <source>
        <dbReference type="Proteomes" id="UP000766904"/>
    </source>
</evidence>
<dbReference type="OrthoDB" id="9287at2157"/>
<organism evidence="1 2">
    <name type="scientific">Natronococcus pandeyae</name>
    <dbReference type="NCBI Taxonomy" id="2055836"/>
    <lineage>
        <taxon>Archaea</taxon>
        <taxon>Methanobacteriati</taxon>
        <taxon>Methanobacteriota</taxon>
        <taxon>Stenosarchaea group</taxon>
        <taxon>Halobacteria</taxon>
        <taxon>Halobacteriales</taxon>
        <taxon>Natrialbaceae</taxon>
        <taxon>Natronococcus</taxon>
    </lineage>
</organism>
<protein>
    <recommendedName>
        <fullName evidence="3">Nucleotidyltransferase domain-containing protein</fullName>
    </recommendedName>
</protein>
<name>A0A8J8Q3W6_9EURY</name>
<dbReference type="InterPro" id="IPR043519">
    <property type="entry name" value="NT_sf"/>
</dbReference>
<dbReference type="RefSeq" id="WP_148858102.1">
    <property type="nucleotide sequence ID" value="NZ_PHNJ01000005.1"/>
</dbReference>
<proteinExistence type="predicted"/>
<dbReference type="EMBL" id="PHNJ01000005">
    <property type="protein sequence ID" value="TYL38404.1"/>
    <property type="molecule type" value="Genomic_DNA"/>
</dbReference>
<evidence type="ECO:0008006" key="3">
    <source>
        <dbReference type="Google" id="ProtNLM"/>
    </source>
</evidence>
<keyword evidence="2" id="KW-1185">Reference proteome</keyword>